<evidence type="ECO:0000313" key="2">
    <source>
        <dbReference type="EMBL" id="MCX2743766.1"/>
    </source>
</evidence>
<organism evidence="2 3">
    <name type="scientific">Mangrovivirga halotolerans</name>
    <dbReference type="NCBI Taxonomy" id="2993936"/>
    <lineage>
        <taxon>Bacteria</taxon>
        <taxon>Pseudomonadati</taxon>
        <taxon>Bacteroidota</taxon>
        <taxon>Cytophagia</taxon>
        <taxon>Cytophagales</taxon>
        <taxon>Mangrovivirgaceae</taxon>
        <taxon>Mangrovivirga</taxon>
    </lineage>
</organism>
<comment type="caution">
    <text evidence="2">The sequence shown here is derived from an EMBL/GenBank/DDBJ whole genome shotgun (WGS) entry which is preliminary data.</text>
</comment>
<keyword evidence="1" id="KW-1133">Transmembrane helix</keyword>
<keyword evidence="3" id="KW-1185">Reference proteome</keyword>
<evidence type="ECO:0000313" key="3">
    <source>
        <dbReference type="Proteomes" id="UP001209885"/>
    </source>
</evidence>
<dbReference type="Proteomes" id="UP001209885">
    <property type="component" value="Unassembled WGS sequence"/>
</dbReference>
<keyword evidence="1" id="KW-0812">Transmembrane</keyword>
<feature type="transmembrane region" description="Helical" evidence="1">
    <location>
        <begin position="46"/>
        <end position="65"/>
    </location>
</feature>
<keyword evidence="1" id="KW-0472">Membrane</keyword>
<protein>
    <submittedName>
        <fullName evidence="2">Uncharacterized protein</fullName>
    </submittedName>
</protein>
<proteinExistence type="predicted"/>
<name>A0ABT3RQK1_9BACT</name>
<dbReference type="EMBL" id="JAPFQN010000004">
    <property type="protein sequence ID" value="MCX2743766.1"/>
    <property type="molecule type" value="Genomic_DNA"/>
</dbReference>
<dbReference type="RefSeq" id="WP_266056174.1">
    <property type="nucleotide sequence ID" value="NZ_JAPFQN010000004.1"/>
</dbReference>
<reference evidence="2 3" key="1">
    <citation type="submission" date="2022-11" db="EMBL/GenBank/DDBJ databases">
        <title>The characterization of three novel Bacteroidetes species and genomic analysis of their roles in tidal elemental geochemical cycles.</title>
        <authorList>
            <person name="Ma K."/>
        </authorList>
    </citation>
    <scope>NUCLEOTIDE SEQUENCE [LARGE SCALE GENOMIC DNA]</scope>
    <source>
        <strain evidence="2 3">M17</strain>
    </source>
</reference>
<gene>
    <name evidence="2" type="ORF">OO013_07815</name>
</gene>
<accession>A0ABT3RQK1</accession>
<sequence>METINATKSAFLQRLLIGSGFYLGLIMFFILEMVILSKTISKPDDFIIYQLILLFLLIVFFTICFKKAKYYINHIEITEKSVTLLTSRYDEELKPIEFLYDDLNLKLKRSLAEKYPKYSLILKSKSNPASIKQYDIGFWNKKNLKRAFESISLAKNSALKK</sequence>
<evidence type="ECO:0000256" key="1">
    <source>
        <dbReference type="SAM" id="Phobius"/>
    </source>
</evidence>